<dbReference type="CDD" id="cd17313">
    <property type="entry name" value="MFS_SLC45_SUC"/>
    <property type="match status" value="1"/>
</dbReference>
<keyword evidence="14" id="KW-1185">Reference proteome</keyword>
<evidence type="ECO:0000256" key="1">
    <source>
        <dbReference type="ARBA" id="ARBA00004651"/>
    </source>
</evidence>
<feature type="transmembrane region" description="Helical" evidence="12">
    <location>
        <begin position="545"/>
        <end position="565"/>
    </location>
</feature>
<proteinExistence type="inferred from homology"/>
<dbReference type="PANTHER" id="PTHR19432:SF35">
    <property type="entry name" value="SOLUTE CARRIER FAMILY 45 MEMBER 3 ISOFORM X1"/>
    <property type="match status" value="1"/>
</dbReference>
<feature type="transmembrane region" description="Helical" evidence="12">
    <location>
        <begin position="508"/>
        <end position="533"/>
    </location>
</feature>
<evidence type="ECO:0000256" key="2">
    <source>
        <dbReference type="ARBA" id="ARBA00004914"/>
    </source>
</evidence>
<dbReference type="EMBL" id="OZ034822">
    <property type="protein sequence ID" value="CAL1413867.1"/>
    <property type="molecule type" value="Genomic_DNA"/>
</dbReference>
<evidence type="ECO:0000256" key="6">
    <source>
        <dbReference type="ARBA" id="ARBA00022597"/>
    </source>
</evidence>
<dbReference type="FunFam" id="1.20.1250.20:FF:000182">
    <property type="entry name" value="Sucrose transporter SUC2"/>
    <property type="match status" value="1"/>
</dbReference>
<keyword evidence="8" id="KW-0769">Symport</keyword>
<dbReference type="InterPro" id="IPR036259">
    <property type="entry name" value="MFS_trans_sf"/>
</dbReference>
<keyword evidence="6" id="KW-0762">Sugar transport</keyword>
<feature type="transmembrane region" description="Helical" evidence="12">
    <location>
        <begin position="436"/>
        <end position="454"/>
    </location>
</feature>
<feature type="transmembrane region" description="Helical" evidence="12">
    <location>
        <begin position="113"/>
        <end position="134"/>
    </location>
</feature>
<dbReference type="Proteomes" id="UP001497516">
    <property type="component" value="Chromosome 9"/>
</dbReference>
<gene>
    <name evidence="13" type="ORF">LTRI10_LOCUS53065</name>
</gene>
<feature type="transmembrane region" description="Helical" evidence="12">
    <location>
        <begin position="74"/>
        <end position="93"/>
    </location>
</feature>
<protein>
    <submittedName>
        <fullName evidence="13">Uncharacterized protein</fullName>
    </submittedName>
</protein>
<evidence type="ECO:0000313" key="13">
    <source>
        <dbReference type="EMBL" id="CAL1413867.1"/>
    </source>
</evidence>
<feature type="transmembrane region" description="Helical" evidence="12">
    <location>
        <begin position="271"/>
        <end position="292"/>
    </location>
</feature>
<dbReference type="AlphaFoldDB" id="A0AAV2GTP8"/>
<evidence type="ECO:0000256" key="3">
    <source>
        <dbReference type="ARBA" id="ARBA00007134"/>
    </source>
</evidence>
<keyword evidence="10 12" id="KW-0472">Membrane</keyword>
<name>A0AAV2GTP8_9ROSI</name>
<keyword evidence="5" id="KW-1003">Cell membrane</keyword>
<keyword evidence="9 12" id="KW-1133">Transmembrane helix</keyword>
<feature type="compositionally biased region" description="Polar residues" evidence="11">
    <location>
        <begin position="55"/>
        <end position="64"/>
    </location>
</feature>
<evidence type="ECO:0000256" key="12">
    <source>
        <dbReference type="SAM" id="Phobius"/>
    </source>
</evidence>
<feature type="transmembrane region" description="Helical" evidence="12">
    <location>
        <begin position="466"/>
        <end position="488"/>
    </location>
</feature>
<evidence type="ECO:0000256" key="9">
    <source>
        <dbReference type="ARBA" id="ARBA00022989"/>
    </source>
</evidence>
<evidence type="ECO:0000256" key="5">
    <source>
        <dbReference type="ARBA" id="ARBA00022475"/>
    </source>
</evidence>
<evidence type="ECO:0000256" key="7">
    <source>
        <dbReference type="ARBA" id="ARBA00022692"/>
    </source>
</evidence>
<feature type="region of interest" description="Disordered" evidence="11">
    <location>
        <begin position="39"/>
        <end position="66"/>
    </location>
</feature>
<evidence type="ECO:0000256" key="8">
    <source>
        <dbReference type="ARBA" id="ARBA00022847"/>
    </source>
</evidence>
<comment type="pathway">
    <text evidence="2">Glycan biosynthesis; sucrose metabolism.</text>
</comment>
<evidence type="ECO:0000256" key="10">
    <source>
        <dbReference type="ARBA" id="ARBA00023136"/>
    </source>
</evidence>
<keyword evidence="4" id="KW-0813">Transport</keyword>
<reference evidence="13 14" key="1">
    <citation type="submission" date="2024-04" db="EMBL/GenBank/DDBJ databases">
        <authorList>
            <person name="Fracassetti M."/>
        </authorList>
    </citation>
    <scope>NUCLEOTIDE SEQUENCE [LARGE SCALE GENOMIC DNA]</scope>
</reference>
<dbReference type="GO" id="GO:0008506">
    <property type="term" value="F:sucrose:proton symporter activity"/>
    <property type="evidence" value="ECO:0007669"/>
    <property type="project" value="TreeGrafter"/>
</dbReference>
<comment type="similarity">
    <text evidence="3">Belongs to the glycoside-pentoside-hexuronide (GPH) cation symporter transporter (TC 2.A.2.4) family.</text>
</comment>
<dbReference type="GO" id="GO:0005886">
    <property type="term" value="C:plasma membrane"/>
    <property type="evidence" value="ECO:0007669"/>
    <property type="project" value="UniProtKB-SubCell"/>
</dbReference>
<feature type="transmembrane region" description="Helical" evidence="12">
    <location>
        <begin position="577"/>
        <end position="596"/>
    </location>
</feature>
<dbReference type="FunFam" id="1.20.1250.20:FF:000366">
    <property type="entry name" value="Sucrose transport protein SUT5"/>
    <property type="match status" value="1"/>
</dbReference>
<organism evidence="13 14">
    <name type="scientific">Linum trigynum</name>
    <dbReference type="NCBI Taxonomy" id="586398"/>
    <lineage>
        <taxon>Eukaryota</taxon>
        <taxon>Viridiplantae</taxon>
        <taxon>Streptophyta</taxon>
        <taxon>Embryophyta</taxon>
        <taxon>Tracheophyta</taxon>
        <taxon>Spermatophyta</taxon>
        <taxon>Magnoliopsida</taxon>
        <taxon>eudicotyledons</taxon>
        <taxon>Gunneridae</taxon>
        <taxon>Pentapetalae</taxon>
        <taxon>rosids</taxon>
        <taxon>fabids</taxon>
        <taxon>Malpighiales</taxon>
        <taxon>Linaceae</taxon>
        <taxon>Linum</taxon>
    </lineage>
</organism>
<dbReference type="Gene3D" id="1.20.1250.20">
    <property type="entry name" value="MFS general substrate transporter like domains"/>
    <property type="match status" value="1"/>
</dbReference>
<dbReference type="PANTHER" id="PTHR19432">
    <property type="entry name" value="SUGAR TRANSPORTER"/>
    <property type="match status" value="1"/>
</dbReference>
<dbReference type="Pfam" id="PF13347">
    <property type="entry name" value="MFS_2"/>
    <property type="match status" value="1"/>
</dbReference>
<feature type="transmembrane region" description="Helical" evidence="12">
    <location>
        <begin position="146"/>
        <end position="166"/>
    </location>
</feature>
<evidence type="ECO:0000313" key="14">
    <source>
        <dbReference type="Proteomes" id="UP001497516"/>
    </source>
</evidence>
<dbReference type="SUPFAM" id="SSF103473">
    <property type="entry name" value="MFS general substrate transporter"/>
    <property type="match status" value="1"/>
</dbReference>
<sequence>MMDPVSIRVPCKNLRKDEEVEMASMDDLDLQPNHRIELDSPVRRSSKVTPDGANPNFSSPTTEARPQAPKHCSLVTLVLSCTVAAGVQFGWALQLSLLTPYIQTLGIEHAFSSFIWLCGPITGLVVQPCVGIWSDKCSSKYGRRRPYILAGSLMISIAVIIIGFSADIGYLLGDTKEHCSTFKGTRTGAAIVFIIGFWMLDLANNTVQGPARALLADLSGPDQRNTSNAIFCLWMAVGNILGFSAGANGSWNRWFPFLMSRACCEACGNLKAAFLVAVVFLTLCTLVTLYFADEVPLGASQPRGSSDYAPLLRSPKQNGIELSKFDSDNKHIGNHIAKNTGNGYEKNYIHNHVEQVDGASESFDDGPGAVLVKLLTSLRHLPPGMHAVLVVMALTWLSWFPFFLFDTDWMGREVYHGDPKGDAVVINLYDQGVREGAFGLLLNSVVLGISSFLIEPMCQKMGARLVWAMSNFIVFVCMASTSVISMISLGEYSRGIEHVIGGNSSIKIASLVVFALLGFPLAITLSVPFSVTAQLTADSGGGQGLAIGVLNLAIVVPQMIVSLGAGPWDALFGGGNIPAFVLASVASFAAGVIATLKLPNLSDSFQSTGMHFG</sequence>
<comment type="subcellular location">
    <subcellularLocation>
        <location evidence="1">Cell membrane</location>
        <topology evidence="1">Multi-pass membrane protein</topology>
    </subcellularLocation>
</comment>
<keyword evidence="7 12" id="KW-0812">Transmembrane</keyword>
<feature type="transmembrane region" description="Helical" evidence="12">
    <location>
        <begin position="228"/>
        <end position="251"/>
    </location>
</feature>
<feature type="transmembrane region" description="Helical" evidence="12">
    <location>
        <begin position="387"/>
        <end position="405"/>
    </location>
</feature>
<accession>A0AAV2GTP8</accession>
<evidence type="ECO:0000256" key="4">
    <source>
        <dbReference type="ARBA" id="ARBA00022448"/>
    </source>
</evidence>
<evidence type="ECO:0000256" key="11">
    <source>
        <dbReference type="SAM" id="MobiDB-lite"/>
    </source>
</evidence>